<feature type="domain" description="PD-(D/E)XK endonuclease-like" evidence="2">
    <location>
        <begin position="105"/>
        <end position="243"/>
    </location>
</feature>
<dbReference type="InterPro" id="IPR011604">
    <property type="entry name" value="PDDEXK-like_dom_sf"/>
</dbReference>
<organism evidence="3 4">
    <name type="scientific">Candidatus Nomurabacteria bacterium RIFCSPHIGHO2_01_FULL_42_16</name>
    <dbReference type="NCBI Taxonomy" id="1801743"/>
    <lineage>
        <taxon>Bacteria</taxon>
        <taxon>Candidatus Nomuraibacteriota</taxon>
    </lineage>
</organism>
<comment type="caution">
    <text evidence="3">The sequence shown here is derived from an EMBL/GenBank/DDBJ whole genome shotgun (WGS) entry which is preliminary data.</text>
</comment>
<dbReference type="Gene3D" id="3.90.320.10">
    <property type="match status" value="1"/>
</dbReference>
<dbReference type="InterPro" id="IPR038726">
    <property type="entry name" value="PDDEXK_AddAB-type"/>
</dbReference>
<dbReference type="EMBL" id="MFTT01000018">
    <property type="protein sequence ID" value="OGI69863.1"/>
    <property type="molecule type" value="Genomic_DNA"/>
</dbReference>
<name>A0A1F6VJP9_9BACT</name>
<evidence type="ECO:0000256" key="1">
    <source>
        <dbReference type="SAM" id="MobiDB-lite"/>
    </source>
</evidence>
<protein>
    <recommendedName>
        <fullName evidence="2">PD-(D/E)XK endonuclease-like domain-containing protein</fullName>
    </recommendedName>
</protein>
<accession>A0A1F6VJP9</accession>
<feature type="region of interest" description="Disordered" evidence="1">
    <location>
        <begin position="250"/>
        <end position="282"/>
    </location>
</feature>
<reference evidence="3 4" key="1">
    <citation type="journal article" date="2016" name="Nat. Commun.">
        <title>Thousands of microbial genomes shed light on interconnected biogeochemical processes in an aquifer system.</title>
        <authorList>
            <person name="Anantharaman K."/>
            <person name="Brown C.T."/>
            <person name="Hug L.A."/>
            <person name="Sharon I."/>
            <person name="Castelle C.J."/>
            <person name="Probst A.J."/>
            <person name="Thomas B.C."/>
            <person name="Singh A."/>
            <person name="Wilkins M.J."/>
            <person name="Karaoz U."/>
            <person name="Brodie E.L."/>
            <person name="Williams K.H."/>
            <person name="Hubbard S.S."/>
            <person name="Banfield J.F."/>
        </authorList>
    </citation>
    <scope>NUCLEOTIDE SEQUENCE [LARGE SCALE GENOMIC DNA]</scope>
</reference>
<evidence type="ECO:0000313" key="3">
    <source>
        <dbReference type="EMBL" id="OGI69863.1"/>
    </source>
</evidence>
<proteinExistence type="predicted"/>
<evidence type="ECO:0000259" key="2">
    <source>
        <dbReference type="Pfam" id="PF12705"/>
    </source>
</evidence>
<gene>
    <name evidence="3" type="ORF">A2824_01485</name>
</gene>
<feature type="compositionally biased region" description="Basic and acidic residues" evidence="1">
    <location>
        <begin position="266"/>
        <end position="282"/>
    </location>
</feature>
<dbReference type="Proteomes" id="UP000178059">
    <property type="component" value="Unassembled WGS sequence"/>
</dbReference>
<evidence type="ECO:0000313" key="4">
    <source>
        <dbReference type="Proteomes" id="UP000178059"/>
    </source>
</evidence>
<dbReference type="STRING" id="1801743.A2824_01485"/>
<sequence length="282" mass="32141">MSQYYNPKRTRNLFDPKSTLPFGVSRSKIDLFIECPRCFYLDRRLGVGRPPGFPFTLNSAVDKLLKKEFDIHRAANTAHPLMKTYGINAVPFAHRELEQWRDNFKGVRFLHKPTNLTISGAIDDVWINPAGELSVVDYKATAKEAEVTLDAEWQIGYKRQMEVYQWLLRQNGHKVSNTGYFVYVNGRTDKEAFDGKLEFDVKIIPYTGNDSWIEKTIGVIKKCLTDDRVPSSSSNCDYCAYRDAVAEQTPVAEQSSLRGAAQTPRGNEKIKPSDRSPKSLFE</sequence>
<dbReference type="Pfam" id="PF12705">
    <property type="entry name" value="PDDEXK_1"/>
    <property type="match status" value="1"/>
</dbReference>
<dbReference type="AlphaFoldDB" id="A0A1F6VJP9"/>